<dbReference type="SUPFAM" id="SSF56112">
    <property type="entry name" value="Protein kinase-like (PK-like)"/>
    <property type="match status" value="1"/>
</dbReference>
<dbReference type="InterPro" id="IPR011009">
    <property type="entry name" value="Kinase-like_dom_sf"/>
</dbReference>
<proteinExistence type="inferred from homology"/>
<dbReference type="EMBL" id="UINC01006996">
    <property type="protein sequence ID" value="SVA30852.1"/>
    <property type="molecule type" value="Genomic_DNA"/>
</dbReference>
<dbReference type="InterPro" id="IPR050249">
    <property type="entry name" value="Pseudomonas-type_ThrB"/>
</dbReference>
<dbReference type="AlphaFoldDB" id="A0A381URP6"/>
<dbReference type="GO" id="GO:0019202">
    <property type="term" value="F:amino acid kinase activity"/>
    <property type="evidence" value="ECO:0007669"/>
    <property type="project" value="TreeGrafter"/>
</dbReference>
<accession>A0A381URP6</accession>
<dbReference type="Pfam" id="PF01636">
    <property type="entry name" value="APH"/>
    <property type="match status" value="1"/>
</dbReference>
<dbReference type="InterPro" id="IPR002575">
    <property type="entry name" value="Aminoglycoside_PTrfase"/>
</dbReference>
<evidence type="ECO:0000256" key="1">
    <source>
        <dbReference type="ARBA" id="ARBA00038240"/>
    </source>
</evidence>
<evidence type="ECO:0000259" key="2">
    <source>
        <dbReference type="Pfam" id="PF01636"/>
    </source>
</evidence>
<dbReference type="Gene3D" id="3.90.1200.10">
    <property type="match status" value="1"/>
</dbReference>
<name>A0A381URP6_9ZZZZ</name>
<gene>
    <name evidence="3" type="ORF">METZ01_LOCUS83706</name>
</gene>
<comment type="similarity">
    <text evidence="1">Belongs to the pseudomonas-type ThrB family.</text>
</comment>
<feature type="non-terminal residue" evidence="3">
    <location>
        <position position="227"/>
    </location>
</feature>
<evidence type="ECO:0000313" key="3">
    <source>
        <dbReference type="EMBL" id="SVA30852.1"/>
    </source>
</evidence>
<dbReference type="PANTHER" id="PTHR21064">
    <property type="entry name" value="AMINOGLYCOSIDE PHOSPHOTRANSFERASE DOMAIN-CONTAINING PROTEIN-RELATED"/>
    <property type="match status" value="1"/>
</dbReference>
<dbReference type="PANTHER" id="PTHR21064:SF6">
    <property type="entry name" value="AMINOGLYCOSIDE PHOSPHOTRANSFERASE DOMAIN-CONTAINING PROTEIN"/>
    <property type="match status" value="1"/>
</dbReference>
<feature type="domain" description="Aminoglycoside phosphotransferase" evidence="2">
    <location>
        <begin position="4"/>
        <end position="205"/>
    </location>
</feature>
<protein>
    <recommendedName>
        <fullName evidence="2">Aminoglycoside phosphotransferase domain-containing protein</fullName>
    </recommendedName>
</protein>
<organism evidence="3">
    <name type="scientific">marine metagenome</name>
    <dbReference type="NCBI Taxonomy" id="408172"/>
    <lineage>
        <taxon>unclassified sequences</taxon>
        <taxon>metagenomes</taxon>
        <taxon>ecological metagenomes</taxon>
    </lineage>
</organism>
<reference evidence="3" key="1">
    <citation type="submission" date="2018-05" db="EMBL/GenBank/DDBJ databases">
        <authorList>
            <person name="Lanie J.A."/>
            <person name="Ng W.-L."/>
            <person name="Kazmierczak K.M."/>
            <person name="Andrzejewski T.M."/>
            <person name="Davidsen T.M."/>
            <person name="Wayne K.J."/>
            <person name="Tettelin H."/>
            <person name="Glass J.I."/>
            <person name="Rusch D."/>
            <person name="Podicherti R."/>
            <person name="Tsui H.-C.T."/>
            <person name="Winkler M.E."/>
        </authorList>
    </citation>
    <scope>NUCLEOTIDE SEQUENCE</scope>
</reference>
<sequence>MTQLNTEGMDLPRPIPAEDGRLLVSVGTGHSTDKRYVDVLSWVNGDKMGLTGTPLTLPTDQIGSLFSRLGYAAAQLHNLSDRWALPSEFRRHAWDQDGLIGEAPFWGRFWDLPDLGQTDRELLVQGREAASQWLTAYAEQLDYGLIHADLIKENVLIDNGTVRLIDFDDAGFGWRIFELATVLLKTRDEPEYPRIKQSLFEGYRNCRTLSAADEDSLPLFMMLRSFT</sequence>